<gene>
    <name evidence="2" type="ORF">FNK824_LOCUS40710</name>
</gene>
<dbReference type="AlphaFoldDB" id="A0A820I2E8"/>
<reference evidence="2" key="1">
    <citation type="submission" date="2021-02" db="EMBL/GenBank/DDBJ databases">
        <authorList>
            <person name="Nowell W R."/>
        </authorList>
    </citation>
    <scope>NUCLEOTIDE SEQUENCE</scope>
</reference>
<sequence>MGKPRKKSIQSSEKNSRLKQQNNPDLLLSNGKDHDDDHGFNDDADDEIDTFYKERDENLRTALSKTANKKSSKNKKSVSWA</sequence>
<feature type="compositionally biased region" description="Polar residues" evidence="1">
    <location>
        <begin position="9"/>
        <end position="24"/>
    </location>
</feature>
<feature type="non-terminal residue" evidence="2">
    <location>
        <position position="81"/>
    </location>
</feature>
<feature type="compositionally biased region" description="Basic and acidic residues" evidence="1">
    <location>
        <begin position="31"/>
        <end position="41"/>
    </location>
</feature>
<comment type="caution">
    <text evidence="2">The sequence shown here is derived from an EMBL/GenBank/DDBJ whole genome shotgun (WGS) entry which is preliminary data.</text>
</comment>
<evidence type="ECO:0000313" key="2">
    <source>
        <dbReference type="EMBL" id="CAF4302986.1"/>
    </source>
</evidence>
<feature type="region of interest" description="Disordered" evidence="1">
    <location>
        <begin position="60"/>
        <end position="81"/>
    </location>
</feature>
<evidence type="ECO:0000256" key="1">
    <source>
        <dbReference type="SAM" id="MobiDB-lite"/>
    </source>
</evidence>
<feature type="compositionally biased region" description="Basic residues" evidence="1">
    <location>
        <begin position="67"/>
        <end position="81"/>
    </location>
</feature>
<feature type="region of interest" description="Disordered" evidence="1">
    <location>
        <begin position="1"/>
        <end position="45"/>
    </location>
</feature>
<proteinExistence type="predicted"/>
<dbReference type="Proteomes" id="UP000663874">
    <property type="component" value="Unassembled WGS sequence"/>
</dbReference>
<name>A0A820I2E8_9BILA</name>
<accession>A0A820I2E8</accession>
<evidence type="ECO:0000313" key="3">
    <source>
        <dbReference type="Proteomes" id="UP000663874"/>
    </source>
</evidence>
<dbReference type="EMBL" id="CAJOBE010034139">
    <property type="protein sequence ID" value="CAF4302986.1"/>
    <property type="molecule type" value="Genomic_DNA"/>
</dbReference>
<organism evidence="2 3">
    <name type="scientific">Rotaria sordida</name>
    <dbReference type="NCBI Taxonomy" id="392033"/>
    <lineage>
        <taxon>Eukaryota</taxon>
        <taxon>Metazoa</taxon>
        <taxon>Spiralia</taxon>
        <taxon>Gnathifera</taxon>
        <taxon>Rotifera</taxon>
        <taxon>Eurotatoria</taxon>
        <taxon>Bdelloidea</taxon>
        <taxon>Philodinida</taxon>
        <taxon>Philodinidae</taxon>
        <taxon>Rotaria</taxon>
    </lineage>
</organism>
<protein>
    <submittedName>
        <fullName evidence="2">Uncharacterized protein</fullName>
    </submittedName>
</protein>